<dbReference type="Proteomes" id="UP000265520">
    <property type="component" value="Unassembled WGS sequence"/>
</dbReference>
<dbReference type="PANTHER" id="PTHR31257">
    <property type="entry name" value="RICIN B-LIKE LECTIN EULS3"/>
    <property type="match status" value="1"/>
</dbReference>
<protein>
    <submittedName>
        <fullName evidence="1">Ricin-type beta-trefoil lectin domain protein</fullName>
    </submittedName>
</protein>
<dbReference type="InterPro" id="IPR040249">
    <property type="entry name" value="Ricin_B-like_lectin_EULS3-like"/>
</dbReference>
<evidence type="ECO:0000313" key="2">
    <source>
        <dbReference type="Proteomes" id="UP000265520"/>
    </source>
</evidence>
<feature type="non-terminal residue" evidence="1">
    <location>
        <position position="1"/>
    </location>
</feature>
<dbReference type="AlphaFoldDB" id="A0A392QLK7"/>
<reference evidence="1 2" key="1">
    <citation type="journal article" date="2018" name="Front. Plant Sci.">
        <title>Red Clover (Trifolium pratense) and Zigzag Clover (T. medium) - A Picture of Genomic Similarities and Differences.</title>
        <authorList>
            <person name="Dluhosova J."/>
            <person name="Istvanek J."/>
            <person name="Nedelnik J."/>
            <person name="Repkova J."/>
        </authorList>
    </citation>
    <scope>NUCLEOTIDE SEQUENCE [LARGE SCALE GENOMIC DNA]</scope>
    <source>
        <strain evidence="2">cv. 10/8</strain>
        <tissue evidence="1">Leaf</tissue>
    </source>
</reference>
<proteinExistence type="predicted"/>
<evidence type="ECO:0000313" key="1">
    <source>
        <dbReference type="EMBL" id="MCI24839.1"/>
    </source>
</evidence>
<name>A0A392QLK7_9FABA</name>
<comment type="caution">
    <text evidence="1">The sequence shown here is derived from an EMBL/GenBank/DDBJ whole genome shotgun (WGS) entry which is preliminary data.</text>
</comment>
<organism evidence="1 2">
    <name type="scientific">Trifolium medium</name>
    <dbReference type="NCBI Taxonomy" id="97028"/>
    <lineage>
        <taxon>Eukaryota</taxon>
        <taxon>Viridiplantae</taxon>
        <taxon>Streptophyta</taxon>
        <taxon>Embryophyta</taxon>
        <taxon>Tracheophyta</taxon>
        <taxon>Spermatophyta</taxon>
        <taxon>Magnoliopsida</taxon>
        <taxon>eudicotyledons</taxon>
        <taxon>Gunneridae</taxon>
        <taxon>Pentapetalae</taxon>
        <taxon>rosids</taxon>
        <taxon>fabids</taxon>
        <taxon>Fabales</taxon>
        <taxon>Fabaceae</taxon>
        <taxon>Papilionoideae</taxon>
        <taxon>50 kb inversion clade</taxon>
        <taxon>NPAAA clade</taxon>
        <taxon>Hologalegina</taxon>
        <taxon>IRL clade</taxon>
        <taxon>Trifolieae</taxon>
        <taxon>Trifolium</taxon>
    </lineage>
</organism>
<dbReference type="PANTHER" id="PTHR31257:SF2">
    <property type="entry name" value="RICIN B-LIKE LECTIN EULS3"/>
    <property type="match status" value="1"/>
</dbReference>
<dbReference type="Gene3D" id="2.80.10.50">
    <property type="match status" value="1"/>
</dbReference>
<dbReference type="EMBL" id="LXQA010143848">
    <property type="protein sequence ID" value="MCI24839.1"/>
    <property type="molecule type" value="Genomic_DNA"/>
</dbReference>
<sequence length="100" mass="11789">VRLARYNPDYLDQSILWTESKDQGSGYRAVRMVNNIQLNMDAFHGDKNSGGVRDGTTIVLWDWNKGDNQQWKILPYCKFSIHNIKKNLYYVPFQHRLLIT</sequence>
<dbReference type="GO" id="GO:0030246">
    <property type="term" value="F:carbohydrate binding"/>
    <property type="evidence" value="ECO:0007669"/>
    <property type="project" value="UniProtKB-KW"/>
</dbReference>
<accession>A0A392QLK7</accession>
<dbReference type="InterPro" id="IPR035992">
    <property type="entry name" value="Ricin_B-like_lectins"/>
</dbReference>
<dbReference type="SUPFAM" id="SSF50370">
    <property type="entry name" value="Ricin B-like lectins"/>
    <property type="match status" value="1"/>
</dbReference>
<keyword evidence="2" id="KW-1185">Reference proteome</keyword>
<keyword evidence="1" id="KW-0430">Lectin</keyword>